<evidence type="ECO:0000313" key="2">
    <source>
        <dbReference type="EMBL" id="GLQ19224.1"/>
    </source>
</evidence>
<evidence type="ECO:0000259" key="1">
    <source>
        <dbReference type="Pfam" id="PF01458"/>
    </source>
</evidence>
<reference evidence="2" key="2">
    <citation type="submission" date="2023-01" db="EMBL/GenBank/DDBJ databases">
        <title>Draft genome sequence of Algimonas porphyrae strain NBRC 108216.</title>
        <authorList>
            <person name="Sun Q."/>
            <person name="Mori K."/>
        </authorList>
    </citation>
    <scope>NUCLEOTIDE SEQUENCE</scope>
    <source>
        <strain evidence="2">NBRC 108216</strain>
    </source>
</reference>
<dbReference type="RefSeq" id="WP_284368980.1">
    <property type="nucleotide sequence ID" value="NZ_BSNJ01000001.1"/>
</dbReference>
<accession>A0ABQ5UWE4</accession>
<evidence type="ECO:0000313" key="3">
    <source>
        <dbReference type="Proteomes" id="UP001161390"/>
    </source>
</evidence>
<sequence length="340" mass="37128">MRDQLPHRGLEAWKWSDLRAAVAARDPDGFDAAMQACLHGPEEASQTGLGLCGPAPAEPNDLMGRIAAEYADGVMSIVVPDGETYLRPLEIRDMETGHARFRIEVGKGATLNVVEVHKSEAGFANVDIHYVVREGATFHRTVLSQDGADMIRHVRAHVTLWDQADFGQTLLTFGGAFTRLETRLACMGAVSVDMSGAYLLGGARHADITHYVDFAAPGSTVRDSVAGVVTDKSRGVFQGKFHVRRPAQKTDAEMRHDALMLSETAKINAKPELEIYADDVECAHGNTIGQLDEAALFYMRQRGIPEVQARALLIEAFVAARLGEHADLLDRVRAWLEAQS</sequence>
<dbReference type="InterPro" id="IPR000825">
    <property type="entry name" value="SUF_FeS_clus_asmbl_SufBD_core"/>
</dbReference>
<dbReference type="EMBL" id="BSNJ01000001">
    <property type="protein sequence ID" value="GLQ19224.1"/>
    <property type="molecule type" value="Genomic_DNA"/>
</dbReference>
<dbReference type="PANTHER" id="PTHR43575">
    <property type="entry name" value="PROTEIN ABCI7, CHLOROPLASTIC"/>
    <property type="match status" value="1"/>
</dbReference>
<dbReference type="Proteomes" id="UP001161390">
    <property type="component" value="Unassembled WGS sequence"/>
</dbReference>
<gene>
    <name evidence="2" type="primary">sufD</name>
    <name evidence="2" type="ORF">GCM10007854_01790</name>
</gene>
<proteinExistence type="predicted"/>
<feature type="domain" description="SUF system FeS cluster assembly SufBD core" evidence="1">
    <location>
        <begin position="97"/>
        <end position="317"/>
    </location>
</feature>
<reference evidence="2" key="1">
    <citation type="journal article" date="2014" name="Int. J. Syst. Evol. Microbiol.">
        <title>Complete genome of a new Firmicutes species belonging to the dominant human colonic microbiota ('Ruminococcus bicirculans') reveals two chromosomes and a selective capacity to utilize plant glucans.</title>
        <authorList>
            <consortium name="NISC Comparative Sequencing Program"/>
            <person name="Wegmann U."/>
            <person name="Louis P."/>
            <person name="Goesmann A."/>
            <person name="Henrissat B."/>
            <person name="Duncan S.H."/>
            <person name="Flint H.J."/>
        </authorList>
    </citation>
    <scope>NUCLEOTIDE SEQUENCE</scope>
    <source>
        <strain evidence="2">NBRC 108216</strain>
    </source>
</reference>
<comment type="caution">
    <text evidence="2">The sequence shown here is derived from an EMBL/GenBank/DDBJ whole genome shotgun (WGS) entry which is preliminary data.</text>
</comment>
<keyword evidence="3" id="KW-1185">Reference proteome</keyword>
<dbReference type="SUPFAM" id="SSF101960">
    <property type="entry name" value="Stabilizer of iron transporter SufD"/>
    <property type="match status" value="1"/>
</dbReference>
<dbReference type="InterPro" id="IPR055346">
    <property type="entry name" value="Fe-S_cluster_assembly_SufBD"/>
</dbReference>
<organism evidence="2 3">
    <name type="scientific">Algimonas porphyrae</name>
    <dbReference type="NCBI Taxonomy" id="1128113"/>
    <lineage>
        <taxon>Bacteria</taxon>
        <taxon>Pseudomonadati</taxon>
        <taxon>Pseudomonadota</taxon>
        <taxon>Alphaproteobacteria</taxon>
        <taxon>Maricaulales</taxon>
        <taxon>Robiginitomaculaceae</taxon>
        <taxon>Algimonas</taxon>
    </lineage>
</organism>
<dbReference type="Pfam" id="PF01458">
    <property type="entry name" value="SUFBD_core"/>
    <property type="match status" value="1"/>
</dbReference>
<protein>
    <submittedName>
        <fullName evidence="2">Fe-S cluster assembly protein SufD</fullName>
    </submittedName>
</protein>
<dbReference type="InterPro" id="IPR037284">
    <property type="entry name" value="SUF_FeS_clus_asmbl_SufBD_sf"/>
</dbReference>
<name>A0ABQ5UWE4_9PROT</name>
<dbReference type="PANTHER" id="PTHR43575:SF1">
    <property type="entry name" value="PROTEIN ABCI7, CHLOROPLASTIC"/>
    <property type="match status" value="1"/>
</dbReference>